<feature type="transmembrane region" description="Helical" evidence="8">
    <location>
        <begin position="360"/>
        <end position="382"/>
    </location>
</feature>
<keyword evidence="10" id="KW-1185">Reference proteome</keyword>
<feature type="transmembrane region" description="Helical" evidence="8">
    <location>
        <begin position="20"/>
        <end position="41"/>
    </location>
</feature>
<comment type="subcellular location">
    <subcellularLocation>
        <location evidence="1">Membrane</location>
        <topology evidence="1">Multi-pass membrane protein</topology>
    </subcellularLocation>
</comment>
<proteinExistence type="predicted"/>
<dbReference type="Proteomes" id="UP000320386">
    <property type="component" value="Chromosome"/>
</dbReference>
<evidence type="ECO:0000313" key="9">
    <source>
        <dbReference type="EMBL" id="QDU71668.1"/>
    </source>
</evidence>
<dbReference type="GO" id="GO:0015648">
    <property type="term" value="F:lipid-linked peptidoglycan transporter activity"/>
    <property type="evidence" value="ECO:0007669"/>
    <property type="project" value="TreeGrafter"/>
</dbReference>
<dbReference type="InterPro" id="IPR001182">
    <property type="entry name" value="FtsW/RodA"/>
</dbReference>
<keyword evidence="5 8" id="KW-0472">Membrane</keyword>
<protein>
    <recommendedName>
        <fullName evidence="7">Cell wall polymerase</fullName>
    </recommendedName>
    <alternativeName>
        <fullName evidence="6">Peptidoglycan polymerase</fullName>
    </alternativeName>
</protein>
<dbReference type="GO" id="GO:0005886">
    <property type="term" value="C:plasma membrane"/>
    <property type="evidence" value="ECO:0007669"/>
    <property type="project" value="TreeGrafter"/>
</dbReference>
<feature type="transmembrane region" description="Helical" evidence="8">
    <location>
        <begin position="330"/>
        <end position="354"/>
    </location>
</feature>
<dbReference type="KEGG" id="mcad:Pan265_15200"/>
<sequence>MPEPTINLSDQLLRLATTRAVWSMIVSALLLAVAGLLSIGVVEPGLAAKQGKIWLPISLFAAGLVFFPRPRTVGTYAYPLMALTLCLLILLVMPFTPRWLVPVINGARAWINLGVMNFQPAELAKVAFVLGMAWYLRHRKSHRTLLGMLKPFLLMLVPVGLILKQPDLGTAILFAPTLFIMLVAAGARMKHIVGLLGVAILVIVANIAIVLYAPSSMQILKPHQRERIESMISLAQGETRYVTTIGYQQDTAMTLVAAGGLTGYDPQRVRDMIELNKLPFDHNDMIFAVVAARWGWLGGAALIGLYLTLTASMALIAADLKDPFARLATVGFAGMMFTQAAINIGMTVGLLPITGITLPFVSYGGSSLLFSAVMIGLVCNFVSRRPAPLSRPSFEFDQNAEAIFQ</sequence>
<dbReference type="InterPro" id="IPR018365">
    <property type="entry name" value="Cell_cycle_FtsW-rel_CS"/>
</dbReference>
<evidence type="ECO:0000256" key="5">
    <source>
        <dbReference type="ARBA" id="ARBA00023136"/>
    </source>
</evidence>
<dbReference type="GO" id="GO:0008360">
    <property type="term" value="P:regulation of cell shape"/>
    <property type="evidence" value="ECO:0007669"/>
    <property type="project" value="UniProtKB-KW"/>
</dbReference>
<evidence type="ECO:0000256" key="3">
    <source>
        <dbReference type="ARBA" id="ARBA00022960"/>
    </source>
</evidence>
<dbReference type="GO" id="GO:0016740">
    <property type="term" value="F:transferase activity"/>
    <property type="evidence" value="ECO:0007669"/>
    <property type="project" value="UniProtKB-KW"/>
</dbReference>
<keyword evidence="9" id="KW-0808">Transferase</keyword>
<gene>
    <name evidence="9" type="primary">mrdB</name>
    <name evidence="9" type="ORF">Pan265_15200</name>
</gene>
<dbReference type="RefSeq" id="WP_145445830.1">
    <property type="nucleotide sequence ID" value="NZ_CP036280.1"/>
</dbReference>
<feature type="transmembrane region" description="Helical" evidence="8">
    <location>
        <begin position="76"/>
        <end position="95"/>
    </location>
</feature>
<feature type="transmembrane region" description="Helical" evidence="8">
    <location>
        <begin position="144"/>
        <end position="162"/>
    </location>
</feature>
<feature type="transmembrane region" description="Helical" evidence="8">
    <location>
        <begin position="168"/>
        <end position="185"/>
    </location>
</feature>
<evidence type="ECO:0000256" key="4">
    <source>
        <dbReference type="ARBA" id="ARBA00022989"/>
    </source>
</evidence>
<keyword evidence="2 8" id="KW-0812">Transmembrane</keyword>
<keyword evidence="4 8" id="KW-1133">Transmembrane helix</keyword>
<dbReference type="PROSITE" id="PS00428">
    <property type="entry name" value="FTSW_RODA_SPOVE"/>
    <property type="match status" value="1"/>
</dbReference>
<dbReference type="OrthoDB" id="9812661at2"/>
<dbReference type="PANTHER" id="PTHR30474">
    <property type="entry name" value="CELL CYCLE PROTEIN"/>
    <property type="match status" value="1"/>
</dbReference>
<evidence type="ECO:0000313" key="10">
    <source>
        <dbReference type="Proteomes" id="UP000320386"/>
    </source>
</evidence>
<feature type="transmembrane region" description="Helical" evidence="8">
    <location>
        <begin position="294"/>
        <end position="318"/>
    </location>
</feature>
<accession>A0A518BXI4</accession>
<evidence type="ECO:0000256" key="2">
    <source>
        <dbReference type="ARBA" id="ARBA00022692"/>
    </source>
</evidence>
<evidence type="ECO:0000256" key="7">
    <source>
        <dbReference type="ARBA" id="ARBA00033270"/>
    </source>
</evidence>
<keyword evidence="3" id="KW-0133">Cell shape</keyword>
<feature type="transmembrane region" description="Helical" evidence="8">
    <location>
        <begin position="53"/>
        <end position="70"/>
    </location>
</feature>
<organism evidence="9 10">
    <name type="scientific">Mucisphaera calidilacus</name>
    <dbReference type="NCBI Taxonomy" id="2527982"/>
    <lineage>
        <taxon>Bacteria</taxon>
        <taxon>Pseudomonadati</taxon>
        <taxon>Planctomycetota</taxon>
        <taxon>Phycisphaerae</taxon>
        <taxon>Phycisphaerales</taxon>
        <taxon>Phycisphaeraceae</taxon>
        <taxon>Mucisphaera</taxon>
    </lineage>
</organism>
<evidence type="ECO:0000256" key="6">
    <source>
        <dbReference type="ARBA" id="ARBA00032370"/>
    </source>
</evidence>
<dbReference type="EMBL" id="CP036280">
    <property type="protein sequence ID" value="QDU71668.1"/>
    <property type="molecule type" value="Genomic_DNA"/>
</dbReference>
<dbReference type="GO" id="GO:0051301">
    <property type="term" value="P:cell division"/>
    <property type="evidence" value="ECO:0007669"/>
    <property type="project" value="InterPro"/>
</dbReference>
<evidence type="ECO:0000256" key="1">
    <source>
        <dbReference type="ARBA" id="ARBA00004141"/>
    </source>
</evidence>
<name>A0A518BXI4_9BACT</name>
<feature type="transmembrane region" description="Helical" evidence="8">
    <location>
        <begin position="192"/>
        <end position="213"/>
    </location>
</feature>
<dbReference type="Pfam" id="PF01098">
    <property type="entry name" value="FTSW_RODA_SPOVE"/>
    <property type="match status" value="1"/>
</dbReference>
<dbReference type="AlphaFoldDB" id="A0A518BXI4"/>
<evidence type="ECO:0000256" key="8">
    <source>
        <dbReference type="SAM" id="Phobius"/>
    </source>
</evidence>
<dbReference type="PANTHER" id="PTHR30474:SF14">
    <property type="entry name" value="CELL CYCLE PROTEIN"/>
    <property type="match status" value="1"/>
</dbReference>
<reference evidence="9 10" key="1">
    <citation type="submission" date="2019-02" db="EMBL/GenBank/DDBJ databases">
        <title>Deep-cultivation of Planctomycetes and their phenomic and genomic characterization uncovers novel biology.</title>
        <authorList>
            <person name="Wiegand S."/>
            <person name="Jogler M."/>
            <person name="Boedeker C."/>
            <person name="Pinto D."/>
            <person name="Vollmers J."/>
            <person name="Rivas-Marin E."/>
            <person name="Kohn T."/>
            <person name="Peeters S.H."/>
            <person name="Heuer A."/>
            <person name="Rast P."/>
            <person name="Oberbeckmann S."/>
            <person name="Bunk B."/>
            <person name="Jeske O."/>
            <person name="Meyerdierks A."/>
            <person name="Storesund J.E."/>
            <person name="Kallscheuer N."/>
            <person name="Luecker S."/>
            <person name="Lage O.M."/>
            <person name="Pohl T."/>
            <person name="Merkel B.J."/>
            <person name="Hornburger P."/>
            <person name="Mueller R.-W."/>
            <person name="Bruemmer F."/>
            <person name="Labrenz M."/>
            <person name="Spormann A.M."/>
            <person name="Op den Camp H."/>
            <person name="Overmann J."/>
            <person name="Amann R."/>
            <person name="Jetten M.S.M."/>
            <person name="Mascher T."/>
            <person name="Medema M.H."/>
            <person name="Devos D.P."/>
            <person name="Kaster A.-K."/>
            <person name="Ovreas L."/>
            <person name="Rohde M."/>
            <person name="Galperin M.Y."/>
            <person name="Jogler C."/>
        </authorList>
    </citation>
    <scope>NUCLEOTIDE SEQUENCE [LARGE SCALE GENOMIC DNA]</scope>
    <source>
        <strain evidence="9 10">Pan265</strain>
    </source>
</reference>
<dbReference type="GO" id="GO:0032153">
    <property type="term" value="C:cell division site"/>
    <property type="evidence" value="ECO:0007669"/>
    <property type="project" value="TreeGrafter"/>
</dbReference>